<dbReference type="Pfam" id="PF13443">
    <property type="entry name" value="HTH_26"/>
    <property type="match status" value="1"/>
</dbReference>
<dbReference type="GO" id="GO:0003677">
    <property type="term" value="F:DNA binding"/>
    <property type="evidence" value="ECO:0007669"/>
    <property type="project" value="InterPro"/>
</dbReference>
<protein>
    <submittedName>
        <fullName evidence="2">Transcriptional regulator with XRE-family HTH domain</fullName>
    </submittedName>
</protein>
<dbReference type="Gene3D" id="1.10.260.40">
    <property type="entry name" value="lambda repressor-like DNA-binding domains"/>
    <property type="match status" value="1"/>
</dbReference>
<dbReference type="SMART" id="SM00530">
    <property type="entry name" value="HTH_XRE"/>
    <property type="match status" value="1"/>
</dbReference>
<dbReference type="RefSeq" id="WP_184594259.1">
    <property type="nucleotide sequence ID" value="NZ_JACHLI010000024.1"/>
</dbReference>
<dbReference type="CDD" id="cd00093">
    <property type="entry name" value="HTH_XRE"/>
    <property type="match status" value="1"/>
</dbReference>
<evidence type="ECO:0000313" key="2">
    <source>
        <dbReference type="EMBL" id="MBB4866097.1"/>
    </source>
</evidence>
<organism evidence="2 3">
    <name type="scientific">Pseudomonas nitroreducens</name>
    <dbReference type="NCBI Taxonomy" id="46680"/>
    <lineage>
        <taxon>Bacteria</taxon>
        <taxon>Pseudomonadati</taxon>
        <taxon>Pseudomonadota</taxon>
        <taxon>Gammaproteobacteria</taxon>
        <taxon>Pseudomonadales</taxon>
        <taxon>Pseudomonadaceae</taxon>
        <taxon>Pseudomonas</taxon>
    </lineage>
</organism>
<evidence type="ECO:0000259" key="1">
    <source>
        <dbReference type="PROSITE" id="PS50943"/>
    </source>
</evidence>
<reference evidence="2 3" key="1">
    <citation type="submission" date="2020-08" db="EMBL/GenBank/DDBJ databases">
        <title>Functional genomics of gut bacteria from endangered species of beetles.</title>
        <authorList>
            <person name="Carlos-Shanley C."/>
        </authorList>
    </citation>
    <scope>NUCLEOTIDE SEQUENCE [LARGE SCALE GENOMIC DNA]</scope>
    <source>
        <strain evidence="2 3">S00179</strain>
    </source>
</reference>
<comment type="caution">
    <text evidence="2">The sequence shown here is derived from an EMBL/GenBank/DDBJ whole genome shotgun (WGS) entry which is preliminary data.</text>
</comment>
<dbReference type="EMBL" id="JACHLI010000024">
    <property type="protein sequence ID" value="MBB4866097.1"/>
    <property type="molecule type" value="Genomic_DNA"/>
</dbReference>
<dbReference type="AlphaFoldDB" id="A0A7W7KNJ6"/>
<dbReference type="InterPro" id="IPR010982">
    <property type="entry name" value="Lambda_DNA-bd_dom_sf"/>
</dbReference>
<sequence>MASSQQLIVALKQQLKQRGQTYLQMAAALGVSEPTLKRWFSQGNMSLKQLDALCEQLGMPLSELAQLAEEQEKIRQLTAEQESRLVADLRLLLVALALLNHWRFEQILQTYTFSAVELIQLLAQLDRMGFIELQPNNRVRLKVSADFAWQVGGPIQGFFEQQVQREFFQCSFDRPGELRLVVSGMLSRASNAAMQQKMQRLLRDFRGLHDKDSQLALEDKHGTSLVVAVRPWELAAFTQWRKPGLEKRF</sequence>
<feature type="domain" description="HTH cro/C1-type" evidence="1">
    <location>
        <begin position="11"/>
        <end position="64"/>
    </location>
</feature>
<dbReference type="PROSITE" id="PS50943">
    <property type="entry name" value="HTH_CROC1"/>
    <property type="match status" value="1"/>
</dbReference>
<dbReference type="SUPFAM" id="SSF47413">
    <property type="entry name" value="lambda repressor-like DNA-binding domains"/>
    <property type="match status" value="1"/>
</dbReference>
<evidence type="ECO:0000313" key="3">
    <source>
        <dbReference type="Proteomes" id="UP000566995"/>
    </source>
</evidence>
<proteinExistence type="predicted"/>
<accession>A0A7W7KNJ6</accession>
<dbReference type="Proteomes" id="UP000566995">
    <property type="component" value="Unassembled WGS sequence"/>
</dbReference>
<dbReference type="InterPro" id="IPR001387">
    <property type="entry name" value="Cro/C1-type_HTH"/>
</dbReference>
<gene>
    <name evidence="2" type="ORF">HNP46_005002</name>
</gene>
<name>A0A7W7KNJ6_PSENT</name>